<keyword evidence="3 4" id="KW-0648">Protein biosynthesis</keyword>
<dbReference type="FunFam" id="3.10.20.80:FF:000001">
    <property type="entry name" value="Translation initiation factor IF-3"/>
    <property type="match status" value="1"/>
</dbReference>
<dbReference type="InterPro" id="IPR036787">
    <property type="entry name" value="T_IF-3_N_sf"/>
</dbReference>
<dbReference type="Proteomes" id="UP000027601">
    <property type="component" value="Unassembled WGS sequence"/>
</dbReference>
<reference evidence="10 11" key="1">
    <citation type="journal article" date="2015" name="Microbes Environ.">
        <title>Distribution and evolution of nitrogen fixation genes in the phylum bacteroidetes.</title>
        <authorList>
            <person name="Inoue J."/>
            <person name="Oshima K."/>
            <person name="Suda W."/>
            <person name="Sakamoto M."/>
            <person name="Iino T."/>
            <person name="Noda S."/>
            <person name="Hongoh Y."/>
            <person name="Hattori M."/>
            <person name="Ohkuma M."/>
        </authorList>
    </citation>
    <scope>NUCLEOTIDE SEQUENCE [LARGE SCALE GENOMIC DNA]</scope>
    <source>
        <strain evidence="10 11">JCM 15093</strain>
    </source>
</reference>
<comment type="function">
    <text evidence="4 6">IF-3 binds to the 30S ribosomal subunit and shifts the equilibrium between 70S ribosomes and their 50S and 30S subunits in favor of the free subunits, thus enhancing the availability of 30S subunits on which protein synthesis initiation begins.</text>
</comment>
<comment type="similarity">
    <text evidence="1 4 6">Belongs to the IF-3 family.</text>
</comment>
<feature type="domain" description="Translation initiation factor 3 C-terminal" evidence="8">
    <location>
        <begin position="102"/>
        <end position="187"/>
    </location>
</feature>
<dbReference type="Pfam" id="PF05198">
    <property type="entry name" value="IF3_N"/>
    <property type="match status" value="1"/>
</dbReference>
<evidence type="ECO:0000256" key="7">
    <source>
        <dbReference type="SAM" id="MobiDB-lite"/>
    </source>
</evidence>
<sequence>MVIKKKQTGSNRFLMKNDSLKGQHRINEQIRAKEVRIVGDEEIEAKVYPIFQALKMAEEREMDLVEISPNAEPPVCRIIDYSKFLYQLKKRQKEQKAKQVKVNVKEIRFGPQTDDHDYDFKLKHAKGFLEDGDKVKAYVFFKGRSILFKEQGEVLLLRFANDLEDYAKVDQMPVLEGKRMTIFLSPKRKEMPKKVVTKPAVAPAKPQVKDDSEESKPMDDAQV</sequence>
<protein>
    <recommendedName>
        <fullName evidence="4 5">Translation initiation factor IF-3</fullName>
    </recommendedName>
</protein>
<dbReference type="PANTHER" id="PTHR10938:SF0">
    <property type="entry name" value="TRANSLATION INITIATION FACTOR IF-3, MITOCHONDRIAL"/>
    <property type="match status" value="1"/>
</dbReference>
<dbReference type="eggNOG" id="COG0290">
    <property type="taxonomic scope" value="Bacteria"/>
</dbReference>
<dbReference type="HAMAP" id="MF_00080">
    <property type="entry name" value="IF_3"/>
    <property type="match status" value="1"/>
</dbReference>
<dbReference type="InterPro" id="IPR001288">
    <property type="entry name" value="Translation_initiation_fac_3"/>
</dbReference>
<dbReference type="FunFam" id="3.30.110.10:FF:000001">
    <property type="entry name" value="Translation initiation factor IF-3"/>
    <property type="match status" value="1"/>
</dbReference>
<comment type="caution">
    <text evidence="10">The sequence shown here is derived from an EMBL/GenBank/DDBJ whole genome shotgun (WGS) entry which is preliminary data.</text>
</comment>
<proteinExistence type="inferred from homology"/>
<evidence type="ECO:0000313" key="10">
    <source>
        <dbReference type="EMBL" id="GAK36880.1"/>
    </source>
</evidence>
<gene>
    <name evidence="4" type="primary">infC</name>
    <name evidence="10" type="ORF">JCM15093_2082</name>
</gene>
<dbReference type="SUPFAM" id="SSF54364">
    <property type="entry name" value="Translation initiation factor IF3, N-terminal domain"/>
    <property type="match status" value="1"/>
</dbReference>
<dbReference type="GO" id="GO:0032790">
    <property type="term" value="P:ribosome disassembly"/>
    <property type="evidence" value="ECO:0007669"/>
    <property type="project" value="TreeGrafter"/>
</dbReference>
<dbReference type="STRING" id="1121097.GCA_000428125_02183"/>
<evidence type="ECO:0000256" key="3">
    <source>
        <dbReference type="ARBA" id="ARBA00022917"/>
    </source>
</evidence>
<name>A0A069D3H2_9BACE</name>
<dbReference type="PROSITE" id="PS00938">
    <property type="entry name" value="IF3"/>
    <property type="match status" value="1"/>
</dbReference>
<dbReference type="AlphaFoldDB" id="A0A069D3H2"/>
<comment type="subcellular location">
    <subcellularLocation>
        <location evidence="4 6">Cytoplasm</location>
    </subcellularLocation>
</comment>
<dbReference type="Gene3D" id="3.10.20.80">
    <property type="entry name" value="Translation initiation factor 3 (IF-3), N-terminal domain"/>
    <property type="match status" value="1"/>
</dbReference>
<comment type="subunit">
    <text evidence="4 6">Monomer.</text>
</comment>
<feature type="domain" description="Translation initiation factor 3 N-terminal" evidence="9">
    <location>
        <begin position="26"/>
        <end position="95"/>
    </location>
</feature>
<dbReference type="Gene3D" id="3.30.110.10">
    <property type="entry name" value="Translation initiation factor 3 (IF-3), C-terminal domain"/>
    <property type="match status" value="1"/>
</dbReference>
<dbReference type="InterPro" id="IPR019815">
    <property type="entry name" value="Translation_initiation_fac_3_C"/>
</dbReference>
<dbReference type="NCBIfam" id="TIGR00168">
    <property type="entry name" value="infC"/>
    <property type="match status" value="1"/>
</dbReference>
<evidence type="ECO:0000256" key="5">
    <source>
        <dbReference type="NCBIfam" id="TIGR00168"/>
    </source>
</evidence>
<dbReference type="GO" id="GO:0005829">
    <property type="term" value="C:cytosol"/>
    <property type="evidence" value="ECO:0007669"/>
    <property type="project" value="TreeGrafter"/>
</dbReference>
<keyword evidence="11" id="KW-1185">Reference proteome</keyword>
<dbReference type="GO" id="GO:0016020">
    <property type="term" value="C:membrane"/>
    <property type="evidence" value="ECO:0007669"/>
    <property type="project" value="TreeGrafter"/>
</dbReference>
<evidence type="ECO:0000256" key="1">
    <source>
        <dbReference type="ARBA" id="ARBA00005439"/>
    </source>
</evidence>
<evidence type="ECO:0000259" key="8">
    <source>
        <dbReference type="Pfam" id="PF00707"/>
    </source>
</evidence>
<keyword evidence="4" id="KW-0963">Cytoplasm</keyword>
<dbReference type="PANTHER" id="PTHR10938">
    <property type="entry name" value="TRANSLATION INITIATION FACTOR IF-3"/>
    <property type="match status" value="1"/>
</dbReference>
<evidence type="ECO:0000259" key="9">
    <source>
        <dbReference type="Pfam" id="PF05198"/>
    </source>
</evidence>
<organism evidence="10 11">
    <name type="scientific">Bacteroides graminisolvens DSM 19988 = JCM 15093</name>
    <dbReference type="NCBI Taxonomy" id="1121097"/>
    <lineage>
        <taxon>Bacteria</taxon>
        <taxon>Pseudomonadati</taxon>
        <taxon>Bacteroidota</taxon>
        <taxon>Bacteroidia</taxon>
        <taxon>Bacteroidales</taxon>
        <taxon>Bacteroidaceae</taxon>
        <taxon>Bacteroides</taxon>
    </lineage>
</organism>
<dbReference type="EMBL" id="BAJS01000011">
    <property type="protein sequence ID" value="GAK36880.1"/>
    <property type="molecule type" value="Genomic_DNA"/>
</dbReference>
<dbReference type="GO" id="GO:0043022">
    <property type="term" value="F:ribosome binding"/>
    <property type="evidence" value="ECO:0007669"/>
    <property type="project" value="UniProtKB-ARBA"/>
</dbReference>
<dbReference type="Pfam" id="PF00707">
    <property type="entry name" value="IF3_C"/>
    <property type="match status" value="1"/>
</dbReference>
<keyword evidence="2 4" id="KW-0396">Initiation factor</keyword>
<evidence type="ECO:0000313" key="11">
    <source>
        <dbReference type="Proteomes" id="UP000027601"/>
    </source>
</evidence>
<evidence type="ECO:0000256" key="2">
    <source>
        <dbReference type="ARBA" id="ARBA00022540"/>
    </source>
</evidence>
<evidence type="ECO:0000256" key="6">
    <source>
        <dbReference type="RuleBase" id="RU000646"/>
    </source>
</evidence>
<dbReference type="GO" id="GO:0003743">
    <property type="term" value="F:translation initiation factor activity"/>
    <property type="evidence" value="ECO:0007669"/>
    <property type="project" value="UniProtKB-UniRule"/>
</dbReference>
<dbReference type="SUPFAM" id="SSF55200">
    <property type="entry name" value="Translation initiation factor IF3, C-terminal domain"/>
    <property type="match status" value="1"/>
</dbReference>
<feature type="compositionally biased region" description="Basic and acidic residues" evidence="7">
    <location>
        <begin position="207"/>
        <end position="223"/>
    </location>
</feature>
<evidence type="ECO:0000256" key="4">
    <source>
        <dbReference type="HAMAP-Rule" id="MF_00080"/>
    </source>
</evidence>
<dbReference type="InterPro" id="IPR019813">
    <property type="entry name" value="Translation_initiation_fac3_CS"/>
</dbReference>
<feature type="region of interest" description="Disordered" evidence="7">
    <location>
        <begin position="190"/>
        <end position="223"/>
    </location>
</feature>
<dbReference type="InterPro" id="IPR036788">
    <property type="entry name" value="T_IF-3_C_sf"/>
</dbReference>
<accession>A0A069D3H2</accession>
<dbReference type="InterPro" id="IPR019814">
    <property type="entry name" value="Translation_initiation_fac_3_N"/>
</dbReference>